<dbReference type="InterPro" id="IPR050448">
    <property type="entry name" value="OpgB/LTA_synthase_biosynth"/>
</dbReference>
<dbReference type="GO" id="GO:0005886">
    <property type="term" value="C:plasma membrane"/>
    <property type="evidence" value="ECO:0007669"/>
    <property type="project" value="UniProtKB-SubCell"/>
</dbReference>
<dbReference type="AlphaFoldDB" id="A0A9W6NG75"/>
<proteinExistence type="predicted"/>
<protein>
    <recommendedName>
        <fullName evidence="10">Sulfatase N-terminal domain-containing protein</fullName>
    </recommendedName>
</protein>
<evidence type="ECO:0000256" key="9">
    <source>
        <dbReference type="SAM" id="Phobius"/>
    </source>
</evidence>
<dbReference type="Proteomes" id="UP001143328">
    <property type="component" value="Unassembled WGS sequence"/>
</dbReference>
<feature type="domain" description="Sulfatase N-terminal" evidence="10">
    <location>
        <begin position="315"/>
        <end position="593"/>
    </location>
</feature>
<dbReference type="Pfam" id="PF00884">
    <property type="entry name" value="Sulfatase"/>
    <property type="match status" value="1"/>
</dbReference>
<reference evidence="11" key="2">
    <citation type="submission" date="2023-01" db="EMBL/GenBank/DDBJ databases">
        <authorList>
            <person name="Sun Q."/>
            <person name="Evtushenko L."/>
        </authorList>
    </citation>
    <scope>NUCLEOTIDE SEQUENCE</scope>
    <source>
        <strain evidence="11">VKM B-2935</strain>
    </source>
</reference>
<evidence type="ECO:0000256" key="5">
    <source>
        <dbReference type="ARBA" id="ARBA00023136"/>
    </source>
</evidence>
<keyword evidence="7" id="KW-0479">Metal-binding</keyword>
<keyword evidence="12" id="KW-1185">Reference proteome</keyword>
<evidence type="ECO:0000256" key="2">
    <source>
        <dbReference type="ARBA" id="ARBA00022475"/>
    </source>
</evidence>
<feature type="transmembrane region" description="Helical" evidence="9">
    <location>
        <begin position="103"/>
        <end position="123"/>
    </location>
</feature>
<dbReference type="SUPFAM" id="SSF53649">
    <property type="entry name" value="Alkaline phosphatase-like"/>
    <property type="match status" value="1"/>
</dbReference>
<keyword evidence="2" id="KW-1003">Cell membrane</keyword>
<dbReference type="InterPro" id="IPR012160">
    <property type="entry name" value="LtaS-like"/>
</dbReference>
<dbReference type="PANTHER" id="PTHR47371:SF3">
    <property type="entry name" value="PHOSPHOGLYCEROL TRANSFERASE I"/>
    <property type="match status" value="1"/>
</dbReference>
<dbReference type="PIRSF" id="PIRSF005091">
    <property type="entry name" value="Mmb_sulf_HI1246"/>
    <property type="match status" value="1"/>
</dbReference>
<evidence type="ECO:0000259" key="10">
    <source>
        <dbReference type="Pfam" id="PF00884"/>
    </source>
</evidence>
<evidence type="ECO:0000256" key="7">
    <source>
        <dbReference type="PIRSR" id="PIRSR005091-2"/>
    </source>
</evidence>
<feature type="binding site" evidence="8">
    <location>
        <position position="540"/>
    </location>
    <ligand>
        <name>Mn(2+)</name>
        <dbReference type="ChEBI" id="CHEBI:29035"/>
    </ligand>
</feature>
<dbReference type="CDD" id="cd16015">
    <property type="entry name" value="LTA_synthase"/>
    <property type="match status" value="1"/>
</dbReference>
<feature type="binding site" evidence="8">
    <location>
        <position position="323"/>
    </location>
    <ligand>
        <name>Mn(2+)</name>
        <dbReference type="ChEBI" id="CHEBI:29035"/>
    </ligand>
</feature>
<evidence type="ECO:0000256" key="8">
    <source>
        <dbReference type="PIRSR" id="PIRSR005091-3"/>
    </source>
</evidence>
<sequence>MDNMAQSDALSSSSATRGTPTLKSHLVFTFLSAITFLVLYTLLRVALLVYNRELIGEDTVATFAEAFFNGMRFDLRVVVYACAPLLIAIVVPPLMARRGWMRVWLTFFASVTLFLGLTELDFYREFHQRLNSLVFQYFQEDPKTVMSMLWNGFPVGRYLLAWALATWLLWKLFKGLDLLSRPRGEAALFSASPRSRSGWPMRGVAFVLCLVLAILAARGTLKQGPPLRWGDAYTTESMFANQLGLNGTLTLVSAAQASFSSHRKNAWKATMPDADAQEIVRKMILTPHDVLVDADKAAIRRDYTPPADATLPQVKNVVVILMESFAGHFVGALGSPLNITPEFDKLAKEGVLFDRFFSNGTHTHQGMFATMACFPNLPSFEYLMRMPEGGHKFSGLPQLLDARDFDNLYVYNGNFQWDNQSGFFSNQGMTNFIGRENFVDPVFMDPTWGVSDQDMFDRGAKELETNFGKKPFYALLQTLSNHTPYALPANLPVERVNTGKSSDEHLTAMRYSDWALGQFFEKARKAPYFKDTLFVIVGDHGFGSEEQLTEMDLFRFNVPLLLIGPGIQEKFGAVRHTVGTQIDIVPTIMGRLGGQVRHQCWGRDLLTLPEGDHGIGVFKPSGGEQTVAIVTPERILIQPKGFEPRLYDYTLGAKPSATRVAGDIDPELKKQLEAFLQTATKSLLDNTAGVVDGMPDKDED</sequence>
<comment type="subcellular location">
    <subcellularLocation>
        <location evidence="1">Cell membrane</location>
        <topology evidence="1">Multi-pass membrane protein</topology>
    </subcellularLocation>
</comment>
<feature type="binding site" evidence="8">
    <location>
        <position position="363"/>
    </location>
    <ligand>
        <name>Mn(2+)</name>
        <dbReference type="ChEBI" id="CHEBI:29035"/>
    </ligand>
</feature>
<feature type="active site" evidence="6">
    <location>
        <position position="363"/>
    </location>
</feature>
<gene>
    <name evidence="11" type="ORF">GCM10017655_26240</name>
</gene>
<evidence type="ECO:0000313" key="12">
    <source>
        <dbReference type="Proteomes" id="UP001143328"/>
    </source>
</evidence>
<dbReference type="GO" id="GO:0046872">
    <property type="term" value="F:metal ion binding"/>
    <property type="evidence" value="ECO:0007669"/>
    <property type="project" value="UniProtKB-KW"/>
</dbReference>
<keyword evidence="7" id="KW-0464">Manganese</keyword>
<organism evidence="11 12">
    <name type="scientific">Pseudomonas turukhanskensis</name>
    <dbReference type="NCBI Taxonomy" id="1806536"/>
    <lineage>
        <taxon>Bacteria</taxon>
        <taxon>Pseudomonadati</taxon>
        <taxon>Pseudomonadota</taxon>
        <taxon>Gammaproteobacteria</taxon>
        <taxon>Pseudomonadales</taxon>
        <taxon>Pseudomonadaceae</taxon>
        <taxon>Pseudomonas</taxon>
    </lineage>
</organism>
<evidence type="ECO:0000256" key="6">
    <source>
        <dbReference type="PIRSR" id="PIRSR005091-1"/>
    </source>
</evidence>
<evidence type="ECO:0000256" key="4">
    <source>
        <dbReference type="ARBA" id="ARBA00022989"/>
    </source>
</evidence>
<evidence type="ECO:0000313" key="11">
    <source>
        <dbReference type="EMBL" id="GLK89562.1"/>
    </source>
</evidence>
<name>A0A9W6NG75_9PSED</name>
<feature type="binding site" evidence="8">
    <location>
        <position position="539"/>
    </location>
    <ligand>
        <name>Mn(2+)</name>
        <dbReference type="ChEBI" id="CHEBI:29035"/>
    </ligand>
</feature>
<comment type="caution">
    <text evidence="11">The sequence shown here is derived from an EMBL/GenBank/DDBJ whole genome shotgun (WGS) entry which is preliminary data.</text>
</comment>
<feature type="transmembrane region" description="Helical" evidence="9">
    <location>
        <begin position="77"/>
        <end position="96"/>
    </location>
</feature>
<feature type="transmembrane region" description="Helical" evidence="9">
    <location>
        <begin position="155"/>
        <end position="173"/>
    </location>
</feature>
<feature type="binding site" evidence="7">
    <location>
        <position position="482"/>
    </location>
    <ligand>
        <name>substrate</name>
    </ligand>
</feature>
<accession>A0A9W6NG75</accession>
<dbReference type="InterPro" id="IPR017850">
    <property type="entry name" value="Alkaline_phosphatase_core_sf"/>
</dbReference>
<dbReference type="PANTHER" id="PTHR47371">
    <property type="entry name" value="LIPOTEICHOIC ACID SYNTHASE"/>
    <property type="match status" value="1"/>
</dbReference>
<dbReference type="InterPro" id="IPR000917">
    <property type="entry name" value="Sulfatase_N"/>
</dbReference>
<feature type="transmembrane region" description="Helical" evidence="9">
    <location>
        <begin position="26"/>
        <end position="50"/>
    </location>
</feature>
<keyword evidence="4 9" id="KW-1133">Transmembrane helix</keyword>
<reference evidence="11" key="1">
    <citation type="journal article" date="2014" name="Int. J. Syst. Evol. Microbiol.">
        <title>Complete genome sequence of Corynebacterium casei LMG S-19264T (=DSM 44701T), isolated from a smear-ripened cheese.</title>
        <authorList>
            <consortium name="US DOE Joint Genome Institute (JGI-PGF)"/>
            <person name="Walter F."/>
            <person name="Albersmeier A."/>
            <person name="Kalinowski J."/>
            <person name="Ruckert C."/>
        </authorList>
    </citation>
    <scope>NUCLEOTIDE SEQUENCE</scope>
    <source>
        <strain evidence="11">VKM B-2935</strain>
    </source>
</reference>
<keyword evidence="5 9" id="KW-0472">Membrane</keyword>
<dbReference type="Gene3D" id="3.40.720.10">
    <property type="entry name" value="Alkaline Phosphatase, subunit A"/>
    <property type="match status" value="1"/>
</dbReference>
<evidence type="ECO:0000256" key="3">
    <source>
        <dbReference type="ARBA" id="ARBA00022692"/>
    </source>
</evidence>
<dbReference type="EMBL" id="BSFN01000006">
    <property type="protein sequence ID" value="GLK89562.1"/>
    <property type="molecule type" value="Genomic_DNA"/>
</dbReference>
<evidence type="ECO:0000256" key="1">
    <source>
        <dbReference type="ARBA" id="ARBA00004651"/>
    </source>
</evidence>
<keyword evidence="3 9" id="KW-0812">Transmembrane</keyword>